<evidence type="ECO:0000259" key="1">
    <source>
        <dbReference type="PROSITE" id="PS51707"/>
    </source>
</evidence>
<dbReference type="PANTHER" id="PTHR39569">
    <property type="entry name" value="INORGANIC TRIPHOSPHATASE"/>
    <property type="match status" value="1"/>
</dbReference>
<dbReference type="SMART" id="SM01118">
    <property type="entry name" value="CYTH"/>
    <property type="match status" value="1"/>
</dbReference>
<dbReference type="Proteomes" id="UP000755551">
    <property type="component" value="Unassembled WGS sequence"/>
</dbReference>
<proteinExistence type="predicted"/>
<evidence type="ECO:0000313" key="2">
    <source>
        <dbReference type="EMBL" id="MBV0933255.1"/>
    </source>
</evidence>
<gene>
    <name evidence="2" type="ORF">KTN04_07890</name>
</gene>
<name>A0ABS6MAQ9_9GAMM</name>
<dbReference type="RefSeq" id="WP_217334679.1">
    <property type="nucleotide sequence ID" value="NZ_JAHQZT010000008.1"/>
</dbReference>
<comment type="caution">
    <text evidence="2">The sequence shown here is derived from an EMBL/GenBank/DDBJ whole genome shotgun (WGS) entry which is preliminary data.</text>
</comment>
<dbReference type="Pfam" id="PF01928">
    <property type="entry name" value="CYTH"/>
    <property type="match status" value="1"/>
</dbReference>
<dbReference type="InterPro" id="IPR039013">
    <property type="entry name" value="YgiF"/>
</dbReference>
<evidence type="ECO:0000313" key="3">
    <source>
        <dbReference type="Proteomes" id="UP000755551"/>
    </source>
</evidence>
<protein>
    <submittedName>
        <fullName evidence="2">CYTH domain-containing protein</fullName>
    </submittedName>
</protein>
<reference evidence="2 3" key="1">
    <citation type="submission" date="2021-06" db="EMBL/GenBank/DDBJ databases">
        <title>Bacterium isolated from marine sediment.</title>
        <authorList>
            <person name="Zhu K.-L."/>
            <person name="Du Z.-J."/>
            <person name="Liang Q.-Y."/>
        </authorList>
    </citation>
    <scope>NUCLEOTIDE SEQUENCE [LARGE SCALE GENOMIC DNA]</scope>
    <source>
        <strain evidence="2 3">A346</strain>
    </source>
</reference>
<dbReference type="PANTHER" id="PTHR39569:SF1">
    <property type="entry name" value="INORGANIC TRIPHOSPHATASE"/>
    <property type="match status" value="1"/>
</dbReference>
<feature type="domain" description="CYTH" evidence="1">
    <location>
        <begin position="2"/>
        <end position="203"/>
    </location>
</feature>
<dbReference type="CDD" id="cd07756">
    <property type="entry name" value="CYTH-like_Pase_CHAD"/>
    <property type="match status" value="1"/>
</dbReference>
<keyword evidence="3" id="KW-1185">Reference proteome</keyword>
<sequence length="207" mass="23282">MAMETELKLALNEADIERLRTHPLLQGAVAEGRQWLRNTYYDSPDLALARARVALRLRYQGERIIQTLKTRGQSVNGLHQRGEWEWDLSRDALAPEYLSASIWPTELPPAETLALQPVFTTDFERECWQLDHAGAAIEVALDQGWIRCGTSAVQDAILELELELKSGPAEALLSLAQALSSEVTLTPFDDSKAQRGYRLFQHGQDQN</sequence>
<dbReference type="PROSITE" id="PS51707">
    <property type="entry name" value="CYTH"/>
    <property type="match status" value="1"/>
</dbReference>
<accession>A0ABS6MAQ9</accession>
<dbReference type="InterPro" id="IPR023577">
    <property type="entry name" value="CYTH_domain"/>
</dbReference>
<dbReference type="EMBL" id="JAHQZT010000008">
    <property type="protein sequence ID" value="MBV0933255.1"/>
    <property type="molecule type" value="Genomic_DNA"/>
</dbReference>
<organism evidence="2 3">
    <name type="scientific">Marinobacterium weihaiense</name>
    <dbReference type="NCBI Taxonomy" id="2851016"/>
    <lineage>
        <taxon>Bacteria</taxon>
        <taxon>Pseudomonadati</taxon>
        <taxon>Pseudomonadota</taxon>
        <taxon>Gammaproteobacteria</taxon>
        <taxon>Oceanospirillales</taxon>
        <taxon>Oceanospirillaceae</taxon>
        <taxon>Marinobacterium</taxon>
    </lineage>
</organism>